<dbReference type="SUPFAM" id="SSF103473">
    <property type="entry name" value="MFS general substrate transporter"/>
    <property type="match status" value="1"/>
</dbReference>
<organism evidence="5 7">
    <name type="scientific">Plasmodiophora brassicae</name>
    <name type="common">Clubroot disease agent</name>
    <dbReference type="NCBI Taxonomy" id="37360"/>
    <lineage>
        <taxon>Eukaryota</taxon>
        <taxon>Sar</taxon>
        <taxon>Rhizaria</taxon>
        <taxon>Endomyxa</taxon>
        <taxon>Phytomyxea</taxon>
        <taxon>Plasmodiophorida</taxon>
        <taxon>Plasmodiophoridae</taxon>
        <taxon>Plasmodiophora</taxon>
    </lineage>
</organism>
<proteinExistence type="predicted"/>
<evidence type="ECO:0000256" key="3">
    <source>
        <dbReference type="SAM" id="Phobius"/>
    </source>
</evidence>
<dbReference type="InterPro" id="IPR050327">
    <property type="entry name" value="Proton-linked_MCT"/>
</dbReference>
<dbReference type="Proteomes" id="UP000290189">
    <property type="component" value="Unassembled WGS sequence"/>
</dbReference>
<keyword evidence="7" id="KW-1185">Reference proteome</keyword>
<keyword evidence="3" id="KW-0472">Membrane</keyword>
<evidence type="ECO:0000313" key="6">
    <source>
        <dbReference type="EMBL" id="SPR00625.1"/>
    </source>
</evidence>
<dbReference type="EMBL" id="OVEO01000014">
    <property type="protein sequence ID" value="SPR00625.1"/>
    <property type="molecule type" value="Genomic_DNA"/>
</dbReference>
<dbReference type="Gene3D" id="1.20.1250.20">
    <property type="entry name" value="MFS general substrate transporter like domains"/>
    <property type="match status" value="2"/>
</dbReference>
<dbReference type="GO" id="GO:0016020">
    <property type="term" value="C:membrane"/>
    <property type="evidence" value="ECO:0007669"/>
    <property type="project" value="UniProtKB-SubCell"/>
</dbReference>
<reference evidence="5 7" key="1">
    <citation type="submission" date="2015-02" db="EMBL/GenBank/DDBJ databases">
        <authorList>
            <person name="Chooi Y.-H."/>
        </authorList>
    </citation>
    <scope>NUCLEOTIDE SEQUENCE [LARGE SCALE GENOMIC DNA]</scope>
    <source>
        <strain evidence="5">E3</strain>
    </source>
</reference>
<geneLocation type="mitochondrion" evidence="6"/>
<evidence type="ECO:0000313" key="8">
    <source>
        <dbReference type="Proteomes" id="UP000290189"/>
    </source>
</evidence>
<evidence type="ECO:0000259" key="4">
    <source>
        <dbReference type="PROSITE" id="PS50850"/>
    </source>
</evidence>
<sequence length="545" mass="58024">MDRSSYQDDGPTRRRRPGPCDRLRRHYDVPKAAPLSDEQVRQRDVIIPALIFKPWFLVPSSLAVQFCVGALLALPSFQPSICASVVDGADPGRNALLTCDNVVPLMLHVTLASFTIASTIVGPWVQRHGPRQVVITGGWFLLAGYVFAATGAFALTTWVSITGFGLFAGTGLAMLYVASLAPLMQWFPTRRGLVSAASGCGFGLGALVVPYLTNALLDAAPATNRGAALSFIYVGVLLFGVCALASFVQRCPPTPNYEVDGVSMDTIAGTEMLGALDADAHDRLRSAMQMSLPDAIVNREFLRLWVVFFGASIAGLPVLIRIHTSMPGKGTLALAFSDVLGRLLVPAVSDRAGRKACLLACLVCQLVGMVVLPGMLADPWAVVGVAVVLGFAGGAGQGVMAPILADMFSSAHASTALALMMTSWSTAGLLGGIALDLSTHYLGSYAPALRCMAAMVGVSVAVGALMPVTLRDRRLPYDVGEIARFRLFGQRVSVYRPFAIRHVRAAQDDKAWFQYLNDVAADRVVDRPAAPKLVRVMSISDEAIF</sequence>
<feature type="transmembrane region" description="Helical" evidence="3">
    <location>
        <begin position="133"/>
        <end position="155"/>
    </location>
</feature>
<feature type="domain" description="Major facilitator superfamily (MFS) profile" evidence="4">
    <location>
        <begin position="47"/>
        <end position="475"/>
    </location>
</feature>
<dbReference type="InterPro" id="IPR036259">
    <property type="entry name" value="MFS_trans_sf"/>
</dbReference>
<dbReference type="Proteomes" id="UP000039324">
    <property type="component" value="Unassembled WGS sequence"/>
</dbReference>
<keyword evidence="3" id="KW-0812">Transmembrane</keyword>
<dbReference type="GO" id="GO:0022857">
    <property type="term" value="F:transmembrane transporter activity"/>
    <property type="evidence" value="ECO:0007669"/>
    <property type="project" value="InterPro"/>
</dbReference>
<feature type="transmembrane region" description="Helical" evidence="3">
    <location>
        <begin position="102"/>
        <end position="121"/>
    </location>
</feature>
<dbReference type="InterPro" id="IPR020846">
    <property type="entry name" value="MFS_dom"/>
</dbReference>
<dbReference type="STRING" id="37360.A0A0G4IU02"/>
<feature type="transmembrane region" description="Helical" evidence="3">
    <location>
        <begin position="193"/>
        <end position="212"/>
    </location>
</feature>
<dbReference type="Pfam" id="PF07690">
    <property type="entry name" value="MFS_1"/>
    <property type="match status" value="2"/>
</dbReference>
<gene>
    <name evidence="5" type="ORF">PBRA_006859</name>
    <name evidence="6" type="ORF">PLBR_LOCUS7840</name>
</gene>
<feature type="transmembrane region" description="Helical" evidence="3">
    <location>
        <begin position="382"/>
        <end position="404"/>
    </location>
</feature>
<feature type="transmembrane region" description="Helical" evidence="3">
    <location>
        <begin position="416"/>
        <end position="435"/>
    </location>
</feature>
<feature type="transmembrane region" description="Helical" evidence="3">
    <location>
        <begin position="447"/>
        <end position="468"/>
    </location>
</feature>
<dbReference type="PROSITE" id="PS50850">
    <property type="entry name" value="MFS"/>
    <property type="match status" value="1"/>
</dbReference>
<feature type="region of interest" description="Disordered" evidence="2">
    <location>
        <begin position="1"/>
        <end position="23"/>
    </location>
</feature>
<keyword evidence="3" id="KW-1133">Transmembrane helix</keyword>
<dbReference type="InterPro" id="IPR011701">
    <property type="entry name" value="MFS"/>
</dbReference>
<evidence type="ECO:0000256" key="1">
    <source>
        <dbReference type="ARBA" id="ARBA00004141"/>
    </source>
</evidence>
<evidence type="ECO:0000313" key="7">
    <source>
        <dbReference type="Proteomes" id="UP000039324"/>
    </source>
</evidence>
<dbReference type="AlphaFoldDB" id="A0A0G4IU02"/>
<feature type="transmembrane region" description="Helical" evidence="3">
    <location>
        <begin position="55"/>
        <end position="74"/>
    </location>
</feature>
<evidence type="ECO:0000313" key="5">
    <source>
        <dbReference type="EMBL" id="CEO98745.1"/>
    </source>
</evidence>
<feature type="transmembrane region" description="Helical" evidence="3">
    <location>
        <begin position="357"/>
        <end position="376"/>
    </location>
</feature>
<accession>A0A0G4IU02</accession>
<name>A0A0G4IU02_PLABS</name>
<comment type="subcellular location">
    <subcellularLocation>
        <location evidence="1">Membrane</location>
        <topology evidence="1">Multi-pass membrane protein</topology>
    </subcellularLocation>
</comment>
<feature type="transmembrane region" description="Helical" evidence="3">
    <location>
        <begin position="161"/>
        <end position="181"/>
    </location>
</feature>
<reference evidence="6 8" key="2">
    <citation type="submission" date="2018-03" db="EMBL/GenBank/DDBJ databases">
        <authorList>
            <person name="Fogelqvist J."/>
        </authorList>
    </citation>
    <scope>NUCLEOTIDE SEQUENCE [LARGE SCALE GENOMIC DNA]</scope>
</reference>
<feature type="transmembrane region" description="Helical" evidence="3">
    <location>
        <begin position="301"/>
        <end position="320"/>
    </location>
</feature>
<feature type="transmembrane region" description="Helical" evidence="3">
    <location>
        <begin position="227"/>
        <end position="248"/>
    </location>
</feature>
<dbReference type="PANTHER" id="PTHR11360:SF317">
    <property type="entry name" value="MAJOR FACILITATOR SUPERFAMILY (MFS) PROFILE DOMAIN-CONTAINING PROTEIN-RELATED"/>
    <property type="match status" value="1"/>
</dbReference>
<keyword evidence="6" id="KW-0496">Mitochondrion</keyword>
<evidence type="ECO:0000256" key="2">
    <source>
        <dbReference type="SAM" id="MobiDB-lite"/>
    </source>
</evidence>
<dbReference type="EMBL" id="CDSF01000087">
    <property type="protein sequence ID" value="CEO98745.1"/>
    <property type="molecule type" value="Genomic_DNA"/>
</dbReference>
<protein>
    <recommendedName>
        <fullName evidence="4">Major facilitator superfamily (MFS) profile domain-containing protein</fullName>
    </recommendedName>
</protein>
<dbReference type="OMA" id="RWTFGIS"/>
<dbReference type="OrthoDB" id="2213137at2759"/>
<dbReference type="PANTHER" id="PTHR11360">
    <property type="entry name" value="MONOCARBOXYLATE TRANSPORTER"/>
    <property type="match status" value="1"/>
</dbReference>